<organism evidence="2 3">
    <name type="scientific">Phanerochaete carnosa (strain HHB-10118-sp)</name>
    <name type="common">White-rot fungus</name>
    <name type="synonym">Peniophora carnosa</name>
    <dbReference type="NCBI Taxonomy" id="650164"/>
    <lineage>
        <taxon>Eukaryota</taxon>
        <taxon>Fungi</taxon>
        <taxon>Dikarya</taxon>
        <taxon>Basidiomycota</taxon>
        <taxon>Agaricomycotina</taxon>
        <taxon>Agaricomycetes</taxon>
        <taxon>Polyporales</taxon>
        <taxon>Phanerochaetaceae</taxon>
        <taxon>Phanerochaete</taxon>
    </lineage>
</organism>
<proteinExistence type="predicted"/>
<protein>
    <recommendedName>
        <fullName evidence="4">C2H2-type domain-containing protein</fullName>
    </recommendedName>
</protein>
<evidence type="ECO:0000313" key="3">
    <source>
        <dbReference type="Proteomes" id="UP000008370"/>
    </source>
</evidence>
<accession>K5W0V5</accession>
<name>K5W0V5_PHACS</name>
<dbReference type="STRING" id="650164.K5W0V5"/>
<keyword evidence="3" id="KW-1185">Reference proteome</keyword>
<sequence length="406" mass="44304">MNYCSSPEMTFFYPIQVHYTGAPVSHDEIDASGLAALTNDISDATVSCSEATPSQLEADTYYPSVGDQAQDYMPEPTMVPATGFAEVSPLATTLDREQWNQLSIGMPHAIMSPSFPVISPSSYHALQHIISTPSQPQADMSSLQGFAQLLLDSEYAVSPAALEMSPYQVITSIISETHFNPILFHPELYSTSSTPSSPSSLSYGNAWTTGSDSADFDYTSPPRQKLASSCMRKTAGVSPAAPRTPKTHQHFAPPSPSLPLPNSPVSRAPAVKYTKRRTRQVATDRDIAEPETDGPRAYMCPLCEHHQANRHLPDLRRHIVAHYPDAREHVCRGVCLAVAPPGAVERFGVVEEVDGEERVGGCYQVFSRYDALLRHLQNPNKACLYDASELRRRAGTRKARAAAPTA</sequence>
<dbReference type="HOGENOM" id="CLU_056598_0_0_1"/>
<dbReference type="KEGG" id="pco:PHACADRAFT_186821"/>
<dbReference type="GeneID" id="18910379"/>
<dbReference type="AlphaFoldDB" id="K5W0V5"/>
<dbReference type="EMBL" id="JH930475">
    <property type="protein sequence ID" value="EKM52730.1"/>
    <property type="molecule type" value="Genomic_DNA"/>
</dbReference>
<dbReference type="RefSeq" id="XP_007399069.1">
    <property type="nucleotide sequence ID" value="XM_007399007.1"/>
</dbReference>
<evidence type="ECO:0000256" key="1">
    <source>
        <dbReference type="SAM" id="MobiDB-lite"/>
    </source>
</evidence>
<gene>
    <name evidence="2" type="ORF">PHACADRAFT_186821</name>
</gene>
<dbReference type="Proteomes" id="UP000008370">
    <property type="component" value="Unassembled WGS sequence"/>
</dbReference>
<evidence type="ECO:0008006" key="4">
    <source>
        <dbReference type="Google" id="ProtNLM"/>
    </source>
</evidence>
<reference evidence="2 3" key="1">
    <citation type="journal article" date="2012" name="BMC Genomics">
        <title>Comparative genomics of the white-rot fungi, Phanerochaete carnosa and P. chrysosporium, to elucidate the genetic basis of the distinct wood types they colonize.</title>
        <authorList>
            <person name="Suzuki H."/>
            <person name="MacDonald J."/>
            <person name="Syed K."/>
            <person name="Salamov A."/>
            <person name="Hori C."/>
            <person name="Aerts A."/>
            <person name="Henrissat B."/>
            <person name="Wiebenga A."/>
            <person name="vanKuyk P.A."/>
            <person name="Barry K."/>
            <person name="Lindquist E."/>
            <person name="LaButti K."/>
            <person name="Lapidus A."/>
            <person name="Lucas S."/>
            <person name="Coutinho P."/>
            <person name="Gong Y."/>
            <person name="Samejima M."/>
            <person name="Mahadevan R."/>
            <person name="Abou-Zaid M."/>
            <person name="de Vries R.P."/>
            <person name="Igarashi K."/>
            <person name="Yadav J.S."/>
            <person name="Grigoriev I.V."/>
            <person name="Master E.R."/>
        </authorList>
    </citation>
    <scope>NUCLEOTIDE SEQUENCE [LARGE SCALE GENOMIC DNA]</scope>
    <source>
        <strain evidence="2 3">HHB-10118-sp</strain>
    </source>
</reference>
<dbReference type="InParanoid" id="K5W0V5"/>
<dbReference type="OrthoDB" id="8922241at2759"/>
<feature type="region of interest" description="Disordered" evidence="1">
    <location>
        <begin position="236"/>
        <end position="266"/>
    </location>
</feature>
<evidence type="ECO:0000313" key="2">
    <source>
        <dbReference type="EMBL" id="EKM52730.1"/>
    </source>
</evidence>
<feature type="compositionally biased region" description="Pro residues" evidence="1">
    <location>
        <begin position="253"/>
        <end position="262"/>
    </location>
</feature>